<dbReference type="Pfam" id="PF23470">
    <property type="entry name" value="Zn_ribbon_PF0610"/>
    <property type="match status" value="1"/>
</dbReference>
<name>A0LEU4_SYNFM</name>
<proteinExistence type="predicted"/>
<keyword evidence="4" id="KW-1185">Reference proteome</keyword>
<dbReference type="InterPro" id="IPR036390">
    <property type="entry name" value="WH_DNA-bd_sf"/>
</dbReference>
<dbReference type="PANTHER" id="PTHR40663">
    <property type="match status" value="1"/>
</dbReference>
<dbReference type="Proteomes" id="UP000001784">
    <property type="component" value="Chromosome"/>
</dbReference>
<dbReference type="InterPro" id="IPR057022">
    <property type="entry name" value="PF0610-like_Zn_ribbon_C"/>
</dbReference>
<dbReference type="OrthoDB" id="9800355at2"/>
<sequence length="93" mass="10851">MKTVRQEMIEELVKGEQTALGLSKSLRRSEKDIYEHLEHISRSLTSQGKRLTIVPARCLECGYLFESRNRFTSPGRCPRCKGTHIEDPRYRIE</sequence>
<dbReference type="HOGENOM" id="CLU_162441_0_0_7"/>
<evidence type="ECO:0000313" key="4">
    <source>
        <dbReference type="Proteomes" id="UP000001784"/>
    </source>
</evidence>
<dbReference type="STRING" id="335543.Sfum_0245"/>
<dbReference type="AlphaFoldDB" id="A0LEU4"/>
<accession>A0LEU4</accession>
<feature type="domain" description="PF0610-like rubredoxin-like zinc beta-ribbon C-terminal" evidence="2">
    <location>
        <begin position="55"/>
        <end position="93"/>
    </location>
</feature>
<dbReference type="Pfam" id="PF21476">
    <property type="entry name" value="PF0610-like_N"/>
    <property type="match status" value="1"/>
</dbReference>
<dbReference type="EMBL" id="CP000478">
    <property type="protein sequence ID" value="ABK15946.1"/>
    <property type="molecule type" value="Genomic_DNA"/>
</dbReference>
<evidence type="ECO:0000313" key="3">
    <source>
        <dbReference type="EMBL" id="ABK15946.1"/>
    </source>
</evidence>
<evidence type="ECO:0000259" key="1">
    <source>
        <dbReference type="Pfam" id="PF21476"/>
    </source>
</evidence>
<dbReference type="SUPFAM" id="SSF46785">
    <property type="entry name" value="Winged helix' DNA-binding domain"/>
    <property type="match status" value="1"/>
</dbReference>
<dbReference type="PANTHER" id="PTHR40663:SF2">
    <property type="entry name" value="TRANSCRIPTIONAL REGULATOR"/>
    <property type="match status" value="1"/>
</dbReference>
<dbReference type="RefSeq" id="WP_011697119.1">
    <property type="nucleotide sequence ID" value="NC_008554.1"/>
</dbReference>
<dbReference type="InParanoid" id="A0LEU4"/>
<organism evidence="3 4">
    <name type="scientific">Syntrophobacter fumaroxidans (strain DSM 10017 / MPOB)</name>
    <dbReference type="NCBI Taxonomy" id="335543"/>
    <lineage>
        <taxon>Bacteria</taxon>
        <taxon>Pseudomonadati</taxon>
        <taxon>Thermodesulfobacteriota</taxon>
        <taxon>Syntrophobacteria</taxon>
        <taxon>Syntrophobacterales</taxon>
        <taxon>Syntrophobacteraceae</taxon>
        <taxon>Syntrophobacter</taxon>
    </lineage>
</organism>
<gene>
    <name evidence="3" type="ordered locus">Sfum_0245</name>
</gene>
<evidence type="ECO:0000259" key="2">
    <source>
        <dbReference type="Pfam" id="PF23470"/>
    </source>
</evidence>
<dbReference type="eggNOG" id="COG3357">
    <property type="taxonomic scope" value="Bacteria"/>
</dbReference>
<dbReference type="InterPro" id="IPR038767">
    <property type="entry name" value="PF0610-like"/>
</dbReference>
<feature type="domain" description="PF0610-like winged HTH N-terminal" evidence="1">
    <location>
        <begin position="3"/>
        <end position="51"/>
    </location>
</feature>
<reference evidence="3 4" key="1">
    <citation type="submission" date="2006-10" db="EMBL/GenBank/DDBJ databases">
        <title>Complete sequence of Syntrophobacter fumaroxidans MPOB.</title>
        <authorList>
            <consortium name="US DOE Joint Genome Institute"/>
            <person name="Copeland A."/>
            <person name="Lucas S."/>
            <person name="Lapidus A."/>
            <person name="Barry K."/>
            <person name="Detter J.C."/>
            <person name="Glavina del Rio T."/>
            <person name="Hammon N."/>
            <person name="Israni S."/>
            <person name="Pitluck S."/>
            <person name="Goltsman E.G."/>
            <person name="Martinez M."/>
            <person name="Schmutz J."/>
            <person name="Larimer F."/>
            <person name="Land M."/>
            <person name="Hauser L."/>
            <person name="Kyrpides N."/>
            <person name="Kim E."/>
            <person name="Boone D.R."/>
            <person name="Brockman F."/>
            <person name="Culley D."/>
            <person name="Ferry J."/>
            <person name="Gunsalus R."/>
            <person name="McInerney M.J."/>
            <person name="Morrison M."/>
            <person name="Plugge C."/>
            <person name="Rohlin L."/>
            <person name="Scholten J."/>
            <person name="Sieber J."/>
            <person name="Stams A.J.M."/>
            <person name="Worm P."/>
            <person name="Henstra A.M."/>
            <person name="Richardson P."/>
        </authorList>
    </citation>
    <scope>NUCLEOTIDE SEQUENCE [LARGE SCALE GENOMIC DNA]</scope>
    <source>
        <strain evidence="4">DSM 10017 / MPOB</strain>
    </source>
</reference>
<dbReference type="KEGG" id="sfu:Sfum_0245"/>
<protein>
    <submittedName>
        <fullName evidence="3">Transcriptional regulator containing an HTH domain fused to a Zn-ribbon</fullName>
    </submittedName>
</protein>
<dbReference type="InterPro" id="IPR049159">
    <property type="entry name" value="PF0610-like_wHTH_N"/>
</dbReference>